<evidence type="ECO:0000313" key="1">
    <source>
        <dbReference type="EMBL" id="CDW46305.1"/>
    </source>
</evidence>
<reference evidence="1" key="1">
    <citation type="submission" date="2014-05" db="EMBL/GenBank/DDBJ databases">
        <authorList>
            <person name="Chronopoulou M."/>
        </authorList>
    </citation>
    <scope>NUCLEOTIDE SEQUENCE</scope>
    <source>
        <tissue evidence="1">Whole organism</tissue>
    </source>
</reference>
<sequence length="76" mass="8772">MVFSSSINSSSIETLESFPTEVNSTPLHFLLQENYYMDFSPSVSLTSKTNKSLIYNPLIFIQLIRLISWFKAVEFE</sequence>
<organism evidence="1">
    <name type="scientific">Lepeophtheirus salmonis</name>
    <name type="common">Salmon louse</name>
    <name type="synonym">Caligus salmonis</name>
    <dbReference type="NCBI Taxonomy" id="72036"/>
    <lineage>
        <taxon>Eukaryota</taxon>
        <taxon>Metazoa</taxon>
        <taxon>Ecdysozoa</taxon>
        <taxon>Arthropoda</taxon>
        <taxon>Crustacea</taxon>
        <taxon>Multicrustacea</taxon>
        <taxon>Hexanauplia</taxon>
        <taxon>Copepoda</taxon>
        <taxon>Siphonostomatoida</taxon>
        <taxon>Caligidae</taxon>
        <taxon>Lepeophtheirus</taxon>
    </lineage>
</organism>
<dbReference type="EMBL" id="HACA01028944">
    <property type="protein sequence ID" value="CDW46305.1"/>
    <property type="molecule type" value="Transcribed_RNA"/>
</dbReference>
<dbReference type="AlphaFoldDB" id="A0A0K2V7J8"/>
<name>A0A0K2V7J8_LEPSM</name>
<protein>
    <submittedName>
        <fullName evidence="1">Uncharacterized protein</fullName>
    </submittedName>
</protein>
<proteinExistence type="predicted"/>
<accession>A0A0K2V7J8</accession>